<evidence type="ECO:0000313" key="4">
    <source>
        <dbReference type="Proteomes" id="UP001151760"/>
    </source>
</evidence>
<feature type="coiled-coil region" evidence="1">
    <location>
        <begin position="1"/>
        <end position="28"/>
    </location>
</feature>
<reference evidence="3" key="1">
    <citation type="journal article" date="2022" name="Int. J. Mol. Sci.">
        <title>Draft Genome of Tanacetum Coccineum: Genomic Comparison of Closely Related Tanacetum-Family Plants.</title>
        <authorList>
            <person name="Yamashiro T."/>
            <person name="Shiraishi A."/>
            <person name="Nakayama K."/>
            <person name="Satake H."/>
        </authorList>
    </citation>
    <scope>NUCLEOTIDE SEQUENCE</scope>
</reference>
<name>A0ABQ5H572_9ASTR</name>
<sequence length="165" mass="18882">MEKLENENVSLELKVQSLIKERENIKLEYQKLFDSIKKTRTQTQGELNELIEHVNQKTYAYANVRAENQDLLMTISELKTKLKNAEKVFQRKIIAPKTEEKHVLSKTVTLQTSPNKKKDVEANKNVIALGMYKVKISKKQETNTNKAKSVLPSTGLKAASSVRRP</sequence>
<gene>
    <name evidence="3" type="ORF">Tco_1057365</name>
</gene>
<comment type="caution">
    <text evidence="3">The sequence shown here is derived from an EMBL/GenBank/DDBJ whole genome shotgun (WGS) entry which is preliminary data.</text>
</comment>
<evidence type="ECO:0000256" key="1">
    <source>
        <dbReference type="SAM" id="Coils"/>
    </source>
</evidence>
<proteinExistence type="predicted"/>
<evidence type="ECO:0000313" key="3">
    <source>
        <dbReference type="EMBL" id="GJT83023.1"/>
    </source>
</evidence>
<accession>A0ABQ5H572</accession>
<keyword evidence="4" id="KW-1185">Reference proteome</keyword>
<reference evidence="3" key="2">
    <citation type="submission" date="2022-01" db="EMBL/GenBank/DDBJ databases">
        <authorList>
            <person name="Yamashiro T."/>
            <person name="Shiraishi A."/>
            <person name="Satake H."/>
            <person name="Nakayama K."/>
        </authorList>
    </citation>
    <scope>NUCLEOTIDE SEQUENCE</scope>
</reference>
<organism evidence="3 4">
    <name type="scientific">Tanacetum coccineum</name>
    <dbReference type="NCBI Taxonomy" id="301880"/>
    <lineage>
        <taxon>Eukaryota</taxon>
        <taxon>Viridiplantae</taxon>
        <taxon>Streptophyta</taxon>
        <taxon>Embryophyta</taxon>
        <taxon>Tracheophyta</taxon>
        <taxon>Spermatophyta</taxon>
        <taxon>Magnoliopsida</taxon>
        <taxon>eudicotyledons</taxon>
        <taxon>Gunneridae</taxon>
        <taxon>Pentapetalae</taxon>
        <taxon>asterids</taxon>
        <taxon>campanulids</taxon>
        <taxon>Asterales</taxon>
        <taxon>Asteraceae</taxon>
        <taxon>Asteroideae</taxon>
        <taxon>Anthemideae</taxon>
        <taxon>Anthemidinae</taxon>
        <taxon>Tanacetum</taxon>
    </lineage>
</organism>
<dbReference type="EMBL" id="BQNB010019223">
    <property type="protein sequence ID" value="GJT83023.1"/>
    <property type="molecule type" value="Genomic_DNA"/>
</dbReference>
<evidence type="ECO:0000256" key="2">
    <source>
        <dbReference type="SAM" id="MobiDB-lite"/>
    </source>
</evidence>
<protein>
    <submittedName>
        <fullName evidence="3">Uncharacterized protein</fullName>
    </submittedName>
</protein>
<feature type="coiled-coil region" evidence="1">
    <location>
        <begin position="61"/>
        <end position="88"/>
    </location>
</feature>
<dbReference type="Proteomes" id="UP001151760">
    <property type="component" value="Unassembled WGS sequence"/>
</dbReference>
<keyword evidence="1" id="KW-0175">Coiled coil</keyword>
<feature type="region of interest" description="Disordered" evidence="2">
    <location>
        <begin position="140"/>
        <end position="165"/>
    </location>
</feature>